<dbReference type="InterPro" id="IPR016181">
    <property type="entry name" value="Acyl_CoA_acyltransferase"/>
</dbReference>
<gene>
    <name evidence="4" type="ORF">R2Q92_04435</name>
</gene>
<dbReference type="Proteomes" id="UP001291912">
    <property type="component" value="Unassembled WGS sequence"/>
</dbReference>
<proteinExistence type="predicted"/>
<dbReference type="PANTHER" id="PTHR43877">
    <property type="entry name" value="AMINOALKYLPHOSPHONATE N-ACETYLTRANSFERASE-RELATED-RELATED"/>
    <property type="match status" value="1"/>
</dbReference>
<dbReference type="PROSITE" id="PS51186">
    <property type="entry name" value="GNAT"/>
    <property type="match status" value="1"/>
</dbReference>
<dbReference type="CDD" id="cd04301">
    <property type="entry name" value="NAT_SF"/>
    <property type="match status" value="1"/>
</dbReference>
<reference evidence="4 5" key="1">
    <citation type="submission" date="2023-10" db="EMBL/GenBank/DDBJ databases">
        <title>Microbacterium xanthum sp. nov., isolated from seaweed.</title>
        <authorList>
            <person name="Lee S.D."/>
        </authorList>
    </citation>
    <scope>NUCLEOTIDE SEQUENCE [LARGE SCALE GENOMIC DNA]</scope>
    <source>
        <strain evidence="4 5">KCTC 19124</strain>
    </source>
</reference>
<name>A0ABU5N4R1_9MICO</name>
<evidence type="ECO:0000256" key="1">
    <source>
        <dbReference type="ARBA" id="ARBA00022679"/>
    </source>
</evidence>
<protein>
    <submittedName>
        <fullName evidence="4">GNAT family N-acetyltransferase</fullName>
    </submittedName>
</protein>
<dbReference type="SUPFAM" id="SSF55729">
    <property type="entry name" value="Acyl-CoA N-acyltransferases (Nat)"/>
    <property type="match status" value="1"/>
</dbReference>
<dbReference type="Pfam" id="PF13508">
    <property type="entry name" value="Acetyltransf_7"/>
    <property type="match status" value="1"/>
</dbReference>
<dbReference type="Gene3D" id="3.40.630.30">
    <property type="match status" value="1"/>
</dbReference>
<evidence type="ECO:0000259" key="3">
    <source>
        <dbReference type="PROSITE" id="PS51186"/>
    </source>
</evidence>
<evidence type="ECO:0000313" key="5">
    <source>
        <dbReference type="Proteomes" id="UP001291912"/>
    </source>
</evidence>
<dbReference type="RefSeq" id="WP_194423731.1">
    <property type="nucleotide sequence ID" value="NZ_BAAAPT010000001.1"/>
</dbReference>
<feature type="domain" description="N-acetyltransferase" evidence="3">
    <location>
        <begin position="5"/>
        <end position="170"/>
    </location>
</feature>
<dbReference type="InterPro" id="IPR000182">
    <property type="entry name" value="GNAT_dom"/>
</dbReference>
<evidence type="ECO:0000256" key="2">
    <source>
        <dbReference type="ARBA" id="ARBA00023315"/>
    </source>
</evidence>
<evidence type="ECO:0000313" key="4">
    <source>
        <dbReference type="EMBL" id="MDZ8161072.1"/>
    </source>
</evidence>
<sequence length="173" mass="18707">MTEQYTVRRARSADATAIAAVHVTSWREAYAGRIPDEVLDGMDVAERAAIWRRLLAGEVPGEAGAVWVAELAGDVIGFASAGRCRDDDAIPGRRELYAIYVLEADYGTGAGDLLLDAALGDEAASLWVLEDNPRARAFYRRHGFDADGAVKTQTVDGVPIREVRLVRTPPHGT</sequence>
<dbReference type="EMBL" id="JAWJYN010000001">
    <property type="protein sequence ID" value="MDZ8161072.1"/>
    <property type="molecule type" value="Genomic_DNA"/>
</dbReference>
<comment type="caution">
    <text evidence="4">The sequence shown here is derived from an EMBL/GenBank/DDBJ whole genome shotgun (WGS) entry which is preliminary data.</text>
</comment>
<keyword evidence="2" id="KW-0012">Acyltransferase</keyword>
<organism evidence="4 5">
    <name type="scientific">Microbacterium aquimaris</name>
    <dbReference type="NCBI Taxonomy" id="459816"/>
    <lineage>
        <taxon>Bacteria</taxon>
        <taxon>Bacillati</taxon>
        <taxon>Actinomycetota</taxon>
        <taxon>Actinomycetes</taxon>
        <taxon>Micrococcales</taxon>
        <taxon>Microbacteriaceae</taxon>
        <taxon>Microbacterium</taxon>
    </lineage>
</organism>
<keyword evidence="5" id="KW-1185">Reference proteome</keyword>
<keyword evidence="1" id="KW-0808">Transferase</keyword>
<dbReference type="InterPro" id="IPR050832">
    <property type="entry name" value="Bact_Acetyltransf"/>
</dbReference>
<accession>A0ABU5N4R1</accession>